<comment type="caution">
    <text evidence="4">The sequence shown here is derived from an EMBL/GenBank/DDBJ whole genome shotgun (WGS) entry which is preliminary data.</text>
</comment>
<keyword evidence="5" id="KW-1185">Reference proteome</keyword>
<reference evidence="4" key="1">
    <citation type="submission" date="2022-07" db="EMBL/GenBank/DDBJ databases">
        <title>Tahibacter sp., a new gammaproteobacterium isolated from the silt sample collected at pig farm.</title>
        <authorList>
            <person name="Chen H."/>
        </authorList>
    </citation>
    <scope>NUCLEOTIDE SEQUENCE</scope>
    <source>
        <strain evidence="4">P2K</strain>
    </source>
</reference>
<dbReference type="PROSITE" id="PS51841">
    <property type="entry name" value="LTD"/>
    <property type="match status" value="2"/>
</dbReference>
<feature type="domain" description="LTD" evidence="3">
    <location>
        <begin position="12"/>
        <end position="133"/>
    </location>
</feature>
<dbReference type="Pfam" id="PF12275">
    <property type="entry name" value="DUF3616"/>
    <property type="match status" value="1"/>
</dbReference>
<keyword evidence="2" id="KW-0732">Signal</keyword>
<feature type="region of interest" description="Disordered" evidence="1">
    <location>
        <begin position="171"/>
        <end position="192"/>
    </location>
</feature>
<sequence length="863" mass="88122">MKTAMALAVAMALAGCAEVAAAQVRITEFMYSGNGPEFVEITNTGAAAVDLAGWSFDDDSGVAGSFAIGALGTLAPGQSALITEGDATAFRTAWGLCAAAKVVGGNGHNLSRNDVINIYDAAGAQVDKLRYGDQNFPGSLRTQNVAGWVSALGLGADTIAQWTLASIGDAENSRASSSGDVGSPGLSTRAAQPFDPCAPLGPRLRITEYLYDGPDGEFVEFTNVGDSPADLSGWSFDDDSNIAGTVSLSAFGTVQPGESVLFTDSTAAAFRNAWNLCSAVKVIGGNTVGLGRADQINLYDSTGQRVDRLTYNDQAIAGSIRTKDKSGWVSAAGLGADQILEWTLSASGDAEASRSSSGGAVGSPGRSTRALFDFDPCAGSSGAPVVTVDVAQTTRRLDLAVNGGGAVAATIGDATDPALHDGIVLRLGDPDGDVSALSLSLDSSNPAVVADSGLALSGSGDTRTLRITPAGVGYSTITVRATDANNLSGSYVIAYAAAAAGGAGTRHFTGASDASAAIDSGDHMLVADDEGQRLRLYPRDASGLAENGFDFTAALGLTDIDGGTPREVDIEGAARDGDLIYWTGSHSNKKDNGAARPNRQRIFSTRISGSGAQTALSYVARYDHLRTDLLNWDHANGHGLGADALGLSASAATGVWPERIDGFNIEGLALAPDAEGLYIAFRAPLLPLDQRNKALVIHAANLRSVIAAAPPGGSAAAGSLQFAAPIELDLGGRGIRDIVRMATGAYLLAAGPVAAATGTAPADFRLYAWSGNAADAPQLLQADLAVITAAGSLETLVNAGSLSGGEGVLELVSDSGDSVWYNDGVIAKDLPEVRQRKFVGGRVTLDIPAAVNDRLFVDGFEQP</sequence>
<dbReference type="Proteomes" id="UP001165498">
    <property type="component" value="Unassembled WGS sequence"/>
</dbReference>
<name>A0ABT1QRB9_9GAMM</name>
<dbReference type="Pfam" id="PF00932">
    <property type="entry name" value="LTD"/>
    <property type="match status" value="2"/>
</dbReference>
<feature type="compositionally biased region" description="Polar residues" evidence="1">
    <location>
        <begin position="173"/>
        <end position="190"/>
    </location>
</feature>
<evidence type="ECO:0000313" key="4">
    <source>
        <dbReference type="EMBL" id="MCQ4164853.1"/>
    </source>
</evidence>
<feature type="chain" id="PRO_5045408866" evidence="2">
    <location>
        <begin position="22"/>
        <end position="863"/>
    </location>
</feature>
<protein>
    <submittedName>
        <fullName evidence="4">DUF3616 domain-containing protein</fullName>
    </submittedName>
</protein>
<gene>
    <name evidence="4" type="ORF">NM961_09030</name>
</gene>
<dbReference type="Gene3D" id="2.60.40.1260">
    <property type="entry name" value="Lamin Tail domain"/>
    <property type="match status" value="2"/>
</dbReference>
<proteinExistence type="predicted"/>
<dbReference type="RefSeq" id="WP_255913812.1">
    <property type="nucleotide sequence ID" value="NZ_JANFQO010000006.1"/>
</dbReference>
<dbReference type="InterPro" id="IPR036415">
    <property type="entry name" value="Lamin_tail_dom_sf"/>
</dbReference>
<evidence type="ECO:0000256" key="2">
    <source>
        <dbReference type="SAM" id="SignalP"/>
    </source>
</evidence>
<accession>A0ABT1QRB9</accession>
<dbReference type="SUPFAM" id="SSF74853">
    <property type="entry name" value="Lamin A/C globular tail domain"/>
    <property type="match status" value="2"/>
</dbReference>
<dbReference type="PROSITE" id="PS51257">
    <property type="entry name" value="PROKAR_LIPOPROTEIN"/>
    <property type="match status" value="1"/>
</dbReference>
<evidence type="ECO:0000313" key="5">
    <source>
        <dbReference type="Proteomes" id="UP001165498"/>
    </source>
</evidence>
<feature type="domain" description="LTD" evidence="3">
    <location>
        <begin position="187"/>
        <end position="313"/>
    </location>
</feature>
<evidence type="ECO:0000259" key="3">
    <source>
        <dbReference type="PROSITE" id="PS51841"/>
    </source>
</evidence>
<dbReference type="EMBL" id="JANFQO010000006">
    <property type="protein sequence ID" value="MCQ4164853.1"/>
    <property type="molecule type" value="Genomic_DNA"/>
</dbReference>
<feature type="signal peptide" evidence="2">
    <location>
        <begin position="1"/>
        <end position="21"/>
    </location>
</feature>
<dbReference type="InterPro" id="IPR022060">
    <property type="entry name" value="DUF3616"/>
</dbReference>
<dbReference type="InterPro" id="IPR001322">
    <property type="entry name" value="Lamin_tail_dom"/>
</dbReference>
<organism evidence="4 5">
    <name type="scientific">Tahibacter harae</name>
    <dbReference type="NCBI Taxonomy" id="2963937"/>
    <lineage>
        <taxon>Bacteria</taxon>
        <taxon>Pseudomonadati</taxon>
        <taxon>Pseudomonadota</taxon>
        <taxon>Gammaproteobacteria</taxon>
        <taxon>Lysobacterales</taxon>
        <taxon>Rhodanobacteraceae</taxon>
        <taxon>Tahibacter</taxon>
    </lineage>
</organism>
<evidence type="ECO:0000256" key="1">
    <source>
        <dbReference type="SAM" id="MobiDB-lite"/>
    </source>
</evidence>